<evidence type="ECO:0000256" key="12">
    <source>
        <dbReference type="ARBA" id="ARBA00031568"/>
    </source>
</evidence>
<evidence type="ECO:0000256" key="6">
    <source>
        <dbReference type="ARBA" id="ARBA00022701"/>
    </source>
</evidence>
<feature type="compositionally biased region" description="Acidic residues" evidence="14">
    <location>
        <begin position="389"/>
        <end position="398"/>
    </location>
</feature>
<evidence type="ECO:0000259" key="15">
    <source>
        <dbReference type="Pfam" id="PF13851"/>
    </source>
</evidence>
<evidence type="ECO:0000256" key="2">
    <source>
        <dbReference type="ARBA" id="ARBA00004245"/>
    </source>
</evidence>
<keyword evidence="10" id="KW-0206">Cytoskeleton</keyword>
<evidence type="ECO:0000256" key="9">
    <source>
        <dbReference type="ARBA" id="ARBA00023069"/>
    </source>
</evidence>
<evidence type="ECO:0000256" key="8">
    <source>
        <dbReference type="ARBA" id="ARBA00023054"/>
    </source>
</evidence>
<dbReference type="EMBL" id="CAXLJM020000062">
    <property type="protein sequence ID" value="CAL8120261.1"/>
    <property type="molecule type" value="Genomic_DNA"/>
</dbReference>
<dbReference type="Pfam" id="PF13851">
    <property type="entry name" value="GAS"/>
    <property type="match status" value="1"/>
</dbReference>
<feature type="coiled-coil region" evidence="13">
    <location>
        <begin position="300"/>
        <end position="327"/>
    </location>
</feature>
<evidence type="ECO:0000256" key="11">
    <source>
        <dbReference type="ARBA" id="ARBA00023273"/>
    </source>
</evidence>
<dbReference type="InterPro" id="IPR025593">
    <property type="entry name" value="GAS8_dom"/>
</dbReference>
<keyword evidence="9" id="KW-0969">Cilium</keyword>
<feature type="coiled-coil region" evidence="13">
    <location>
        <begin position="24"/>
        <end position="83"/>
    </location>
</feature>
<sequence>MPKKKGGKKGAKIVDGLATSEMTREQLVGHVKRIQMELDREREERNFFMLEREKLFALWNLAMEQVREQKVKARLAVEQMTEHDDEKQMELQMHKQKLRYLLTEQSKKVDEARLDNLKKMRKAQEEMLSIQTTLKEAVVQKSKEIRQAQGALHELMRQLKLENARNISEVKNKFCVEVSRLERDFLRLSLEREKREEIANENERELVKFEQTRLLEEIKSTHEVEMSKMKDYFHSVTVNNLATISALQDEIQGMKDSEKVLLQELRKSKTEFKKLDERITKDADERQNNMEKATKVSGKIQKELKRMREMQETKDKYTRSMEMANEALLQKMQLMEYECKAFKQTFTQTIMDMQQEAAMKQMILELKLQAAGRQERNQPPLPPLTDSNGVDEESQEKE</sequence>
<evidence type="ECO:0000256" key="14">
    <source>
        <dbReference type="SAM" id="MobiDB-lite"/>
    </source>
</evidence>
<keyword evidence="8 13" id="KW-0175">Coiled coil</keyword>
<evidence type="ECO:0000256" key="4">
    <source>
        <dbReference type="ARBA" id="ARBA00021301"/>
    </source>
</evidence>
<comment type="similarity">
    <text evidence="3">Belongs to the DRC4 family.</text>
</comment>
<reference evidence="16 17" key="1">
    <citation type="submission" date="2024-08" db="EMBL/GenBank/DDBJ databases">
        <authorList>
            <person name="Cucini C."/>
            <person name="Frati F."/>
        </authorList>
    </citation>
    <scope>NUCLEOTIDE SEQUENCE [LARGE SCALE GENOMIC DNA]</scope>
</reference>
<evidence type="ECO:0000313" key="17">
    <source>
        <dbReference type="Proteomes" id="UP001642540"/>
    </source>
</evidence>
<keyword evidence="17" id="KW-1185">Reference proteome</keyword>
<feature type="coiled-coil region" evidence="13">
    <location>
        <begin position="107"/>
        <end position="165"/>
    </location>
</feature>
<organism evidence="16 17">
    <name type="scientific">Orchesella dallaii</name>
    <dbReference type="NCBI Taxonomy" id="48710"/>
    <lineage>
        <taxon>Eukaryota</taxon>
        <taxon>Metazoa</taxon>
        <taxon>Ecdysozoa</taxon>
        <taxon>Arthropoda</taxon>
        <taxon>Hexapoda</taxon>
        <taxon>Collembola</taxon>
        <taxon>Entomobryomorpha</taxon>
        <taxon>Entomobryoidea</taxon>
        <taxon>Orchesellidae</taxon>
        <taxon>Orchesellinae</taxon>
        <taxon>Orchesella</taxon>
    </lineage>
</organism>
<dbReference type="PANTHER" id="PTHR31543:SF0">
    <property type="entry name" value="DYNEIN REGULATORY COMPLEX SUBUNIT 4"/>
    <property type="match status" value="1"/>
</dbReference>
<evidence type="ECO:0000256" key="7">
    <source>
        <dbReference type="ARBA" id="ARBA00022846"/>
    </source>
</evidence>
<keyword evidence="5" id="KW-0963">Cytoplasm</keyword>
<proteinExistence type="inferred from homology"/>
<evidence type="ECO:0000313" key="16">
    <source>
        <dbReference type="EMBL" id="CAL8120261.1"/>
    </source>
</evidence>
<evidence type="ECO:0000256" key="13">
    <source>
        <dbReference type="SAM" id="Coils"/>
    </source>
</evidence>
<accession>A0ABP1R574</accession>
<name>A0ABP1R574_9HEXA</name>
<evidence type="ECO:0000256" key="3">
    <source>
        <dbReference type="ARBA" id="ARBA00009859"/>
    </source>
</evidence>
<dbReference type="InterPro" id="IPR039308">
    <property type="entry name" value="GAS8"/>
</dbReference>
<evidence type="ECO:0000256" key="5">
    <source>
        <dbReference type="ARBA" id="ARBA00022490"/>
    </source>
</evidence>
<keyword evidence="6" id="KW-0493">Microtubule</keyword>
<protein>
    <recommendedName>
        <fullName evidence="4">Dynein regulatory complex subunit 4</fullName>
    </recommendedName>
    <alternativeName>
        <fullName evidence="12">Growth arrest-specific protein 8</fullName>
    </alternativeName>
</protein>
<dbReference type="Proteomes" id="UP001642540">
    <property type="component" value="Unassembled WGS sequence"/>
</dbReference>
<feature type="domain" description="Growth arrest-specific protein 8" evidence="15">
    <location>
        <begin position="217"/>
        <end position="373"/>
    </location>
</feature>
<comment type="subcellular location">
    <subcellularLocation>
        <location evidence="1">Cell projection</location>
        <location evidence="1">Cilium</location>
        <location evidence="1">Flagellum</location>
    </subcellularLocation>
    <subcellularLocation>
        <location evidence="2">Cytoplasm</location>
        <location evidence="2">Cytoskeleton</location>
    </subcellularLocation>
</comment>
<comment type="caution">
    <text evidence="16">The sequence shown here is derived from an EMBL/GenBank/DDBJ whole genome shotgun (WGS) entry which is preliminary data.</text>
</comment>
<evidence type="ECO:0000256" key="10">
    <source>
        <dbReference type="ARBA" id="ARBA00023212"/>
    </source>
</evidence>
<dbReference type="PANTHER" id="PTHR31543">
    <property type="entry name" value="DYNEIN REGULATORY COMPLEX SUBUNIT 4"/>
    <property type="match status" value="1"/>
</dbReference>
<keyword evidence="11" id="KW-0966">Cell projection</keyword>
<evidence type="ECO:0000256" key="1">
    <source>
        <dbReference type="ARBA" id="ARBA00004230"/>
    </source>
</evidence>
<keyword evidence="7" id="KW-0282">Flagellum</keyword>
<feature type="region of interest" description="Disordered" evidence="14">
    <location>
        <begin position="370"/>
        <end position="398"/>
    </location>
</feature>
<gene>
    <name evidence="16" type="ORF">ODALV1_LOCUS18927</name>
</gene>